<keyword evidence="4" id="KW-1185">Reference proteome</keyword>
<feature type="transmembrane region" description="Helical" evidence="1">
    <location>
        <begin position="10"/>
        <end position="28"/>
    </location>
</feature>
<keyword evidence="1" id="KW-0812">Transmembrane</keyword>
<gene>
    <name evidence="3" type="ORF">CHR90_14160</name>
</gene>
<name>A0A255XMJ6_9PROT</name>
<evidence type="ECO:0000259" key="2">
    <source>
        <dbReference type="Pfam" id="PF11127"/>
    </source>
</evidence>
<feature type="domain" description="Inner membrane protein YgaP-like transmembrane" evidence="2">
    <location>
        <begin position="1"/>
        <end position="70"/>
    </location>
</feature>
<dbReference type="OrthoDB" id="9804804at2"/>
<dbReference type="Proteomes" id="UP000216361">
    <property type="component" value="Unassembled WGS sequence"/>
</dbReference>
<dbReference type="AlphaFoldDB" id="A0A255XMJ6"/>
<protein>
    <recommendedName>
        <fullName evidence="2">Inner membrane protein YgaP-like transmembrane domain-containing protein</fullName>
    </recommendedName>
</protein>
<evidence type="ECO:0000256" key="1">
    <source>
        <dbReference type="SAM" id="Phobius"/>
    </source>
</evidence>
<organism evidence="3 4">
    <name type="scientific">Elstera cyanobacteriorum</name>
    <dbReference type="NCBI Taxonomy" id="2022747"/>
    <lineage>
        <taxon>Bacteria</taxon>
        <taxon>Pseudomonadati</taxon>
        <taxon>Pseudomonadota</taxon>
        <taxon>Alphaproteobacteria</taxon>
        <taxon>Rhodospirillales</taxon>
        <taxon>Rhodospirillaceae</taxon>
        <taxon>Elstera</taxon>
    </lineage>
</organism>
<reference evidence="3 4" key="1">
    <citation type="submission" date="2017-07" db="EMBL/GenBank/DDBJ databases">
        <title>Elstera cyanobacteriorum sp. nov., a novel bacterium isolated from cyanobacterial aggregates in a eutrophic lake.</title>
        <authorList>
            <person name="Cai H."/>
        </authorList>
    </citation>
    <scope>NUCLEOTIDE SEQUENCE [LARGE SCALE GENOMIC DNA]</scope>
    <source>
        <strain evidence="3 4">TH019</strain>
    </source>
</reference>
<dbReference type="RefSeq" id="WP_094409662.1">
    <property type="nucleotide sequence ID" value="NZ_BMJZ01000002.1"/>
</dbReference>
<dbReference type="EMBL" id="NOXS01000033">
    <property type="protein sequence ID" value="OYQ18101.1"/>
    <property type="molecule type" value="Genomic_DNA"/>
</dbReference>
<keyword evidence="1" id="KW-0472">Membrane</keyword>
<comment type="caution">
    <text evidence="3">The sequence shown here is derived from an EMBL/GenBank/DDBJ whole genome shotgun (WGS) entry which is preliminary data.</text>
</comment>
<keyword evidence="1" id="KW-1133">Transmembrane helix</keyword>
<feature type="transmembrane region" description="Helical" evidence="1">
    <location>
        <begin position="40"/>
        <end position="64"/>
    </location>
</feature>
<evidence type="ECO:0000313" key="3">
    <source>
        <dbReference type="EMBL" id="OYQ18101.1"/>
    </source>
</evidence>
<accession>A0A255XMJ6</accession>
<proteinExistence type="predicted"/>
<sequence>MANVGGFDRILRFVVGALLILFPFVPGLQDLVAGWGVWKYALTAAGAVMVLTAAFRFCPAYTLFGIRTCPLSRR</sequence>
<evidence type="ECO:0000313" key="4">
    <source>
        <dbReference type="Proteomes" id="UP000216361"/>
    </source>
</evidence>
<dbReference type="InterPro" id="IPR021309">
    <property type="entry name" value="YgaP-like_TM"/>
</dbReference>
<dbReference type="Pfam" id="PF11127">
    <property type="entry name" value="YgaP-like_TM"/>
    <property type="match status" value="1"/>
</dbReference>